<evidence type="ECO:0000256" key="2">
    <source>
        <dbReference type="SAM" id="Phobius"/>
    </source>
</evidence>
<evidence type="ECO:0000313" key="3">
    <source>
        <dbReference type="EMBL" id="KAG8196872.1"/>
    </source>
</evidence>
<feature type="compositionally biased region" description="Low complexity" evidence="1">
    <location>
        <begin position="126"/>
        <end position="158"/>
    </location>
</feature>
<keyword evidence="2" id="KW-0812">Transmembrane</keyword>
<proteinExistence type="predicted"/>
<accession>A0AAV6VJ88</accession>
<name>A0AAV6VJ88_9ARAC</name>
<sequence length="196" mass="20420">MYSNRGSRDVMGRDESWWQSRTGLEQKLVILSTVLFILAFSLMISVIVIKNRSPAAPSATTTVSPVTGTGDTTTGTEEPTPSTSPTPTVEPTPSTNSTVEPTPSTNSTVEPTPPTNTTVEPPPTSPAKNTTTTTTATTTTTTSEAPTTTAASSTGATPIIPELTEENKPEAFAPGSINNRPARYISPRALANLNGA</sequence>
<gene>
    <name evidence="3" type="ORF">JTE90_027584</name>
</gene>
<protein>
    <submittedName>
        <fullName evidence="3">Uncharacterized protein</fullName>
    </submittedName>
</protein>
<keyword evidence="2" id="KW-0472">Membrane</keyword>
<evidence type="ECO:0000256" key="1">
    <source>
        <dbReference type="SAM" id="MobiDB-lite"/>
    </source>
</evidence>
<comment type="caution">
    <text evidence="3">The sequence shown here is derived from an EMBL/GenBank/DDBJ whole genome shotgun (WGS) entry which is preliminary data.</text>
</comment>
<dbReference type="AlphaFoldDB" id="A0AAV6VJ88"/>
<feature type="compositionally biased region" description="Low complexity" evidence="1">
    <location>
        <begin position="91"/>
        <end position="119"/>
    </location>
</feature>
<reference evidence="3 4" key="1">
    <citation type="journal article" date="2022" name="Nat. Ecol. Evol.">
        <title>A masculinizing supergene underlies an exaggerated male reproductive morph in a spider.</title>
        <authorList>
            <person name="Hendrickx F."/>
            <person name="De Corte Z."/>
            <person name="Sonet G."/>
            <person name="Van Belleghem S.M."/>
            <person name="Kostlbacher S."/>
            <person name="Vangestel C."/>
        </authorList>
    </citation>
    <scope>NUCLEOTIDE SEQUENCE [LARGE SCALE GENOMIC DNA]</scope>
    <source>
        <strain evidence="3">W744_W776</strain>
    </source>
</reference>
<feature type="transmembrane region" description="Helical" evidence="2">
    <location>
        <begin position="28"/>
        <end position="49"/>
    </location>
</feature>
<keyword evidence="2" id="KW-1133">Transmembrane helix</keyword>
<dbReference type="EMBL" id="JAFNEN010000063">
    <property type="protein sequence ID" value="KAG8196872.1"/>
    <property type="molecule type" value="Genomic_DNA"/>
</dbReference>
<organism evidence="3 4">
    <name type="scientific">Oedothorax gibbosus</name>
    <dbReference type="NCBI Taxonomy" id="931172"/>
    <lineage>
        <taxon>Eukaryota</taxon>
        <taxon>Metazoa</taxon>
        <taxon>Ecdysozoa</taxon>
        <taxon>Arthropoda</taxon>
        <taxon>Chelicerata</taxon>
        <taxon>Arachnida</taxon>
        <taxon>Araneae</taxon>
        <taxon>Araneomorphae</taxon>
        <taxon>Entelegynae</taxon>
        <taxon>Araneoidea</taxon>
        <taxon>Linyphiidae</taxon>
        <taxon>Erigoninae</taxon>
        <taxon>Oedothorax</taxon>
    </lineage>
</organism>
<feature type="compositionally biased region" description="Low complexity" evidence="1">
    <location>
        <begin position="54"/>
        <end position="81"/>
    </location>
</feature>
<feature type="region of interest" description="Disordered" evidence="1">
    <location>
        <begin position="54"/>
        <end position="181"/>
    </location>
</feature>
<evidence type="ECO:0000313" key="4">
    <source>
        <dbReference type="Proteomes" id="UP000827092"/>
    </source>
</evidence>
<keyword evidence="4" id="KW-1185">Reference proteome</keyword>
<dbReference type="Proteomes" id="UP000827092">
    <property type="component" value="Unassembled WGS sequence"/>
</dbReference>